<keyword evidence="5" id="KW-1185">Reference proteome</keyword>
<sequence>MYFGSVLFIGVLASTLPHVFGYTIGKPAKIRTLITTDMESDDLASLVRYVLYSNDLENQGLIYTSSKYHWEGDGKGTEFFSPNREYNTSQTSWRPTGTTTIENHLLKAYKEIGNVEFEGEMAKDTDGSNLIKKLLLDQDDRILYLQAWGGTNTIARALKSIEEHGLQDETYTEYIAPNWPSIRVEELSAAYATWGFNCNNSGQGNVRGLPNNNKYYQRTWIKENIQIGPLGSLYRSWLDGQTTFGGGDQLDVFGDPAKAPSGWCKPMMKYDFLSEGDNAVFNRLLTTGLQGPSNPTLGSWGGRAQKNSISPDLWVLVPKEKTANGSDVENWTTDRWVAAAQNDFAARMQWTLTPNYSGGNHAPSVKVVNGATVKAHAGSTVELVAEVSDPDGDQITTSWWQYPEEGTYPGVVNIVDQGNTRAVVKIPDDAKIGQNVSIIVQATDDGGFPLTHYDRIFLLVV</sequence>
<evidence type="ECO:0000259" key="2">
    <source>
        <dbReference type="Pfam" id="PF07632"/>
    </source>
</evidence>
<dbReference type="Gene3D" id="2.60.40.10">
    <property type="entry name" value="Immunoglobulins"/>
    <property type="match status" value="1"/>
</dbReference>
<dbReference type="Gene3D" id="3.90.245.10">
    <property type="entry name" value="Ribonucleoside hydrolase-like"/>
    <property type="match status" value="1"/>
</dbReference>
<protein>
    <recommendedName>
        <fullName evidence="6">DUF1593-domain-containing protein</fullName>
    </recommendedName>
</protein>
<dbReference type="GO" id="GO:0016799">
    <property type="term" value="F:hydrolase activity, hydrolyzing N-glycosyl compounds"/>
    <property type="evidence" value="ECO:0007669"/>
    <property type="project" value="InterPro"/>
</dbReference>
<evidence type="ECO:0000259" key="3">
    <source>
        <dbReference type="Pfam" id="PF21027"/>
    </source>
</evidence>
<feature type="chain" id="PRO_5025535606" description="DUF1593-domain-containing protein" evidence="1">
    <location>
        <begin position="22"/>
        <end position="461"/>
    </location>
</feature>
<organism evidence="4 5">
    <name type="scientific">Ophiobolus disseminans</name>
    <dbReference type="NCBI Taxonomy" id="1469910"/>
    <lineage>
        <taxon>Eukaryota</taxon>
        <taxon>Fungi</taxon>
        <taxon>Dikarya</taxon>
        <taxon>Ascomycota</taxon>
        <taxon>Pezizomycotina</taxon>
        <taxon>Dothideomycetes</taxon>
        <taxon>Pleosporomycetidae</taxon>
        <taxon>Pleosporales</taxon>
        <taxon>Pleosporineae</taxon>
        <taxon>Phaeosphaeriaceae</taxon>
        <taxon>Ophiobolus</taxon>
    </lineage>
</organism>
<evidence type="ECO:0000313" key="5">
    <source>
        <dbReference type="Proteomes" id="UP000799424"/>
    </source>
</evidence>
<dbReference type="Pfam" id="PF21027">
    <property type="entry name" value="Sde0182_C"/>
    <property type="match status" value="1"/>
</dbReference>
<dbReference type="EMBL" id="MU006233">
    <property type="protein sequence ID" value="KAF2822838.1"/>
    <property type="molecule type" value="Genomic_DNA"/>
</dbReference>
<keyword evidence="1" id="KW-0732">Signal</keyword>
<gene>
    <name evidence="4" type="ORF">CC86DRAFT_396428</name>
</gene>
<feature type="domain" description="Cellulose-binding Sde182 nucleoside hydrolase-like" evidence="2">
    <location>
        <begin position="31"/>
        <end position="303"/>
    </location>
</feature>
<reference evidence="4" key="1">
    <citation type="journal article" date="2020" name="Stud. Mycol.">
        <title>101 Dothideomycetes genomes: a test case for predicting lifestyles and emergence of pathogens.</title>
        <authorList>
            <person name="Haridas S."/>
            <person name="Albert R."/>
            <person name="Binder M."/>
            <person name="Bloem J."/>
            <person name="Labutti K."/>
            <person name="Salamov A."/>
            <person name="Andreopoulos B."/>
            <person name="Baker S."/>
            <person name="Barry K."/>
            <person name="Bills G."/>
            <person name="Bluhm B."/>
            <person name="Cannon C."/>
            <person name="Castanera R."/>
            <person name="Culley D."/>
            <person name="Daum C."/>
            <person name="Ezra D."/>
            <person name="Gonzalez J."/>
            <person name="Henrissat B."/>
            <person name="Kuo A."/>
            <person name="Liang C."/>
            <person name="Lipzen A."/>
            <person name="Lutzoni F."/>
            <person name="Magnuson J."/>
            <person name="Mondo S."/>
            <person name="Nolan M."/>
            <person name="Ohm R."/>
            <person name="Pangilinan J."/>
            <person name="Park H.-J."/>
            <person name="Ramirez L."/>
            <person name="Alfaro M."/>
            <person name="Sun H."/>
            <person name="Tritt A."/>
            <person name="Yoshinaga Y."/>
            <person name="Zwiers L.-H."/>
            <person name="Turgeon B."/>
            <person name="Goodwin S."/>
            <person name="Spatafora J."/>
            <person name="Crous P."/>
            <person name="Grigoriev I."/>
        </authorList>
    </citation>
    <scope>NUCLEOTIDE SEQUENCE</scope>
    <source>
        <strain evidence="4">CBS 113818</strain>
    </source>
</reference>
<evidence type="ECO:0000256" key="1">
    <source>
        <dbReference type="SAM" id="SignalP"/>
    </source>
</evidence>
<feature type="signal peptide" evidence="1">
    <location>
        <begin position="1"/>
        <end position="21"/>
    </location>
</feature>
<dbReference type="InterPro" id="IPR048527">
    <property type="entry name" value="Sde182_C"/>
</dbReference>
<dbReference type="Proteomes" id="UP000799424">
    <property type="component" value="Unassembled WGS sequence"/>
</dbReference>
<dbReference type="InterPro" id="IPR013783">
    <property type="entry name" value="Ig-like_fold"/>
</dbReference>
<name>A0A6A6ZPR2_9PLEO</name>
<dbReference type="AlphaFoldDB" id="A0A6A6ZPR2"/>
<dbReference type="InterPro" id="IPR036452">
    <property type="entry name" value="Ribo_hydro-like"/>
</dbReference>
<proteinExistence type="predicted"/>
<accession>A0A6A6ZPR2</accession>
<dbReference type="OrthoDB" id="3592035at2759"/>
<dbReference type="InterPro" id="IPR011483">
    <property type="entry name" value="Sde182_NH-like"/>
</dbReference>
<evidence type="ECO:0000313" key="4">
    <source>
        <dbReference type="EMBL" id="KAF2822838.1"/>
    </source>
</evidence>
<evidence type="ECO:0008006" key="6">
    <source>
        <dbReference type="Google" id="ProtNLM"/>
    </source>
</evidence>
<feature type="domain" description="Cellulose-binding Sde182 C-terminal" evidence="3">
    <location>
        <begin position="380"/>
        <end position="458"/>
    </location>
</feature>
<dbReference type="Pfam" id="PF07632">
    <property type="entry name" value="Sde182_NH-like"/>
    <property type="match status" value="1"/>
</dbReference>